<dbReference type="RefSeq" id="WP_123015813.1">
    <property type="nucleotide sequence ID" value="NZ_AP024911.1"/>
</dbReference>
<proteinExistence type="predicted"/>
<organism evidence="1 2">
    <name type="scientific">Vibrio zhugei</name>
    <dbReference type="NCBI Taxonomy" id="2479546"/>
    <lineage>
        <taxon>Bacteria</taxon>
        <taxon>Pseudomonadati</taxon>
        <taxon>Pseudomonadota</taxon>
        <taxon>Gammaproteobacteria</taxon>
        <taxon>Vibrionales</taxon>
        <taxon>Vibrionaceae</taxon>
        <taxon>Vibrio</taxon>
    </lineage>
</organism>
<dbReference type="Proteomes" id="UP001595384">
    <property type="component" value="Unassembled WGS sequence"/>
</dbReference>
<keyword evidence="2" id="KW-1185">Reference proteome</keyword>
<accession>A0ABV7C473</accession>
<evidence type="ECO:0000313" key="2">
    <source>
        <dbReference type="Proteomes" id="UP001595384"/>
    </source>
</evidence>
<name>A0ABV7C473_9VIBR</name>
<gene>
    <name evidence="1" type="ORF">ACFODT_03085</name>
</gene>
<protein>
    <recommendedName>
        <fullName evidence="3">Fis family transcriptional regulator</fullName>
    </recommendedName>
</protein>
<evidence type="ECO:0008006" key="3">
    <source>
        <dbReference type="Google" id="ProtNLM"/>
    </source>
</evidence>
<sequence>MKKSDKKMDNALRLALTEVCEQAKENHTGFEWLTHQVNYADFPRSLAIICVFDTRHHVEQADKASIITQIKHALRPLNVSLNNADKQIRFDSEESCALEHQGRWNKRLS</sequence>
<comment type="caution">
    <text evidence="1">The sequence shown here is derived from an EMBL/GenBank/DDBJ whole genome shotgun (WGS) entry which is preliminary data.</text>
</comment>
<evidence type="ECO:0000313" key="1">
    <source>
        <dbReference type="EMBL" id="MFC3022816.1"/>
    </source>
</evidence>
<reference evidence="2" key="1">
    <citation type="journal article" date="2019" name="Int. J. Syst. Evol. Microbiol.">
        <title>The Global Catalogue of Microorganisms (GCM) 10K type strain sequencing project: providing services to taxonomists for standard genome sequencing and annotation.</title>
        <authorList>
            <consortium name="The Broad Institute Genomics Platform"/>
            <consortium name="The Broad Institute Genome Sequencing Center for Infectious Disease"/>
            <person name="Wu L."/>
            <person name="Ma J."/>
        </authorList>
    </citation>
    <scope>NUCLEOTIDE SEQUENCE [LARGE SCALE GENOMIC DNA]</scope>
    <source>
        <strain evidence="2">KCTC 62784</strain>
    </source>
</reference>
<dbReference type="EMBL" id="JBHRSE010000023">
    <property type="protein sequence ID" value="MFC3022816.1"/>
    <property type="molecule type" value="Genomic_DNA"/>
</dbReference>